<protein>
    <submittedName>
        <fullName evidence="1">Uncharacterized protein</fullName>
    </submittedName>
</protein>
<evidence type="ECO:0000313" key="1">
    <source>
        <dbReference type="EMBL" id="KAK3787306.1"/>
    </source>
</evidence>
<reference evidence="1" key="1">
    <citation type="journal article" date="2023" name="G3 (Bethesda)">
        <title>A reference genome for the long-term kleptoplast-retaining sea slug Elysia crispata morphotype clarki.</title>
        <authorList>
            <person name="Eastman K.E."/>
            <person name="Pendleton A.L."/>
            <person name="Shaikh M.A."/>
            <person name="Suttiyut T."/>
            <person name="Ogas R."/>
            <person name="Tomko P."/>
            <person name="Gavelis G."/>
            <person name="Widhalm J.R."/>
            <person name="Wisecaver J.H."/>
        </authorList>
    </citation>
    <scope>NUCLEOTIDE SEQUENCE</scope>
    <source>
        <strain evidence="1">ECLA1</strain>
    </source>
</reference>
<keyword evidence="2" id="KW-1185">Reference proteome</keyword>
<dbReference type="Proteomes" id="UP001283361">
    <property type="component" value="Unassembled WGS sequence"/>
</dbReference>
<evidence type="ECO:0000313" key="2">
    <source>
        <dbReference type="Proteomes" id="UP001283361"/>
    </source>
</evidence>
<dbReference type="EMBL" id="JAWDGP010001872">
    <property type="protein sequence ID" value="KAK3787306.1"/>
    <property type="molecule type" value="Genomic_DNA"/>
</dbReference>
<sequence>MSIFTTDFLRSLSILFPEAAHRKRIDVHFAWPRTIKHGQVIKLTAVKGPPIARGHGTAAFGIARTDCPRLALLQLTPVLPRVEPMSMAE</sequence>
<proteinExistence type="predicted"/>
<comment type="caution">
    <text evidence="1">The sequence shown here is derived from an EMBL/GenBank/DDBJ whole genome shotgun (WGS) entry which is preliminary data.</text>
</comment>
<dbReference type="AlphaFoldDB" id="A0AAE1DY34"/>
<gene>
    <name evidence="1" type="ORF">RRG08_056027</name>
</gene>
<organism evidence="1 2">
    <name type="scientific">Elysia crispata</name>
    <name type="common">lettuce slug</name>
    <dbReference type="NCBI Taxonomy" id="231223"/>
    <lineage>
        <taxon>Eukaryota</taxon>
        <taxon>Metazoa</taxon>
        <taxon>Spiralia</taxon>
        <taxon>Lophotrochozoa</taxon>
        <taxon>Mollusca</taxon>
        <taxon>Gastropoda</taxon>
        <taxon>Heterobranchia</taxon>
        <taxon>Euthyneura</taxon>
        <taxon>Panpulmonata</taxon>
        <taxon>Sacoglossa</taxon>
        <taxon>Placobranchoidea</taxon>
        <taxon>Plakobranchidae</taxon>
        <taxon>Elysia</taxon>
    </lineage>
</organism>
<accession>A0AAE1DY34</accession>
<name>A0AAE1DY34_9GAST</name>